<dbReference type="EMBL" id="RHLD01000028">
    <property type="protein sequence ID" value="TPP40957.1"/>
    <property type="molecule type" value="Genomic_DNA"/>
</dbReference>
<feature type="region of interest" description="Disordered" evidence="1">
    <location>
        <begin position="961"/>
        <end position="1009"/>
    </location>
</feature>
<organism evidence="2 3">
    <name type="scientific">Leishmania donovani</name>
    <dbReference type="NCBI Taxonomy" id="5661"/>
    <lineage>
        <taxon>Eukaryota</taxon>
        <taxon>Discoba</taxon>
        <taxon>Euglenozoa</taxon>
        <taxon>Kinetoplastea</taxon>
        <taxon>Metakinetoplastina</taxon>
        <taxon>Trypanosomatida</taxon>
        <taxon>Trypanosomatidae</taxon>
        <taxon>Leishmaniinae</taxon>
        <taxon>Leishmania</taxon>
    </lineage>
</organism>
<feature type="region of interest" description="Disordered" evidence="1">
    <location>
        <begin position="404"/>
        <end position="437"/>
    </location>
</feature>
<dbReference type="VEuPathDB" id="TriTrypDB:LdCL_160011300"/>
<reference evidence="3" key="1">
    <citation type="submission" date="2019-02" db="EMBL/GenBank/DDBJ databases">
        <title>FDA dAtabase for Regulatory Grade micrObial Sequences (FDA-ARGOS): Supporting development and validation of Infectious Disease Dx tests.</title>
        <authorList>
            <person name="Duncan R."/>
            <person name="Fisher C."/>
            <person name="Tallon L."/>
            <person name="Sadzewicz L."/>
            <person name="Sengamalay N."/>
            <person name="Ott S."/>
            <person name="Godinez A."/>
            <person name="Nagaraj S."/>
            <person name="Vavikolanu K."/>
            <person name="Vyas G."/>
            <person name="Nadendla S."/>
            <person name="Aluvathingal J."/>
            <person name="Sichtig H."/>
        </authorList>
    </citation>
    <scope>NUCLEOTIDE SEQUENCE [LARGE SCALE GENOMIC DNA]</scope>
    <source>
        <strain evidence="3">FDAARGOS_360</strain>
    </source>
</reference>
<feature type="compositionally biased region" description="Polar residues" evidence="1">
    <location>
        <begin position="79"/>
        <end position="97"/>
    </location>
</feature>
<gene>
    <name evidence="2" type="ORF">CGC20_36540</name>
</gene>
<dbReference type="VEuPathDB" id="TriTrypDB:LdBPK_160620.1"/>
<accession>A0A504X7E1</accession>
<feature type="region of interest" description="Disordered" evidence="1">
    <location>
        <begin position="206"/>
        <end position="275"/>
    </location>
</feature>
<feature type="region of interest" description="Disordered" evidence="1">
    <location>
        <begin position="331"/>
        <end position="360"/>
    </location>
</feature>
<dbReference type="VEuPathDB" id="TriTrypDB:LDHU3_16.0750"/>
<dbReference type="Proteomes" id="UP000318821">
    <property type="component" value="Unassembled WGS sequence"/>
</dbReference>
<evidence type="ECO:0000256" key="1">
    <source>
        <dbReference type="SAM" id="MobiDB-lite"/>
    </source>
</evidence>
<feature type="compositionally biased region" description="Basic and acidic residues" evidence="1">
    <location>
        <begin position="254"/>
        <end position="267"/>
    </location>
</feature>
<feature type="region of interest" description="Disordered" evidence="1">
    <location>
        <begin position="71"/>
        <end position="97"/>
    </location>
</feature>
<protein>
    <submittedName>
        <fullName evidence="2">Uncharacterized protein</fullName>
    </submittedName>
</protein>
<dbReference type="AlphaFoldDB" id="A0A504X7E1"/>
<evidence type="ECO:0000313" key="2">
    <source>
        <dbReference type="EMBL" id="TPP40957.1"/>
    </source>
</evidence>
<feature type="compositionally biased region" description="Polar residues" evidence="1">
    <location>
        <begin position="344"/>
        <end position="358"/>
    </location>
</feature>
<feature type="compositionally biased region" description="Polar residues" evidence="1">
    <location>
        <begin position="224"/>
        <end position="236"/>
    </location>
</feature>
<comment type="caution">
    <text evidence="2">The sequence shown here is derived from an EMBL/GenBank/DDBJ whole genome shotgun (WGS) entry which is preliminary data.</text>
</comment>
<sequence>MSGRRVADTAVTNSGELVESLLHVFHPLLLCVADALTNATAVTPPQVVARVGVADGGPQGIISLWPEGETDAKTAAAPTPNTQDATGAQLRTATASSMVSEGAAGAFSPVAPAPARDSSPSPADTTAVFCAAEEDEAGGRDDEGGNNRKAAQQRLPTALVQDELSATQGASDAEHRDGGNGVDSDAAKAVTAALRCPAQKESVVACPSSSTSSLPHSTSPPSTYVSANSDEASATTPRKRGRPPLSRTVTARLSKKEDAAKTPEEPLPRVATPPPHAARPFCFTMSNAVLWEAVAALAEAVLIGGACFSWLQGEVQRRADAEQQHAAHMRWRERAVASKDGASPTGNGSHEPSAQRSGESGVFASLPAGVQDAVFTAVSAALMRAAAVHTAQLLSPLCAATPGDSRLTQKGGETVGQQQDVPAPAQHHGNSPSFAAPPRAAACAAPVDHSSAASPHLQTNFGCRAVPAPSFHWQQWAERGLAAEAQGLTNAAGAPLTFRMVQETVKHQNRRTLQAQQLQQPRPAAMSATLSRSPASLFPASAAAVVPGSSGTRGDAFVATATTGAPSATAAAGQPPSRTAESPLSVLMRQAEAQDHSCFYVQVSTGDRDGATRTEATAAPTGNTAVRASEFTVQVLCSALASVMTDEAAAATLQDSATTEATHFVDDAAADSGDVTVCACEAKHAQNGEGRNLHRLAGDAGCGLVRQWCAGLEQLACITSSVPTWCSASRRRRHSSCAVSAAALFAYLRDSSVNPPLELLADYALETGKATSAPPRAPHPAARDIHGGHAATAGAAAATVGTAVRQSPWTTARWSVRPVLGMEEVDYAADQFARSGEHHRAHAQGVTALGAIKATEDPCRPGGIRIASLAAGCGQSTTRVVERSTAALFQRVLAPMIAGEQGDARISADVVNPLEEVGTVLATLDAACAGRTLVDTTAWRYGRNRMNVAAVSIIGLTVPDNDKGGSAGQGNDDVGKDGASLDSTHNSPRGPSAERAALQSTEEGASTAPVSACRARVPLGLYHHECGVLHVVDGATYALEVD</sequence>
<evidence type="ECO:0000313" key="3">
    <source>
        <dbReference type="Proteomes" id="UP000318821"/>
    </source>
</evidence>
<proteinExistence type="predicted"/>
<name>A0A504X7E1_LEIDO</name>
<feature type="compositionally biased region" description="Low complexity" evidence="1">
    <location>
        <begin position="207"/>
        <end position="223"/>
    </location>
</feature>